<organism evidence="2 3">
    <name type="scientific">Paramuricea clavata</name>
    <name type="common">Red gorgonian</name>
    <name type="synonym">Violescent sea-whip</name>
    <dbReference type="NCBI Taxonomy" id="317549"/>
    <lineage>
        <taxon>Eukaryota</taxon>
        <taxon>Metazoa</taxon>
        <taxon>Cnidaria</taxon>
        <taxon>Anthozoa</taxon>
        <taxon>Octocorallia</taxon>
        <taxon>Malacalcyonacea</taxon>
        <taxon>Plexauridae</taxon>
        <taxon>Paramuricea</taxon>
    </lineage>
</organism>
<feature type="compositionally biased region" description="Low complexity" evidence="1">
    <location>
        <begin position="41"/>
        <end position="52"/>
    </location>
</feature>
<keyword evidence="3" id="KW-1185">Reference proteome</keyword>
<dbReference type="EMBL" id="CACRXK020008764">
    <property type="protein sequence ID" value="CAB4015561.1"/>
    <property type="molecule type" value="Genomic_DNA"/>
</dbReference>
<evidence type="ECO:0000256" key="1">
    <source>
        <dbReference type="SAM" id="MobiDB-lite"/>
    </source>
</evidence>
<evidence type="ECO:0000313" key="3">
    <source>
        <dbReference type="Proteomes" id="UP001152795"/>
    </source>
</evidence>
<protein>
    <submittedName>
        <fullName evidence="2">Uncharacterized protein</fullName>
    </submittedName>
</protein>
<dbReference type="OrthoDB" id="6598476at2759"/>
<proteinExistence type="predicted"/>
<feature type="region of interest" description="Disordered" evidence="1">
    <location>
        <begin position="41"/>
        <end position="61"/>
    </location>
</feature>
<dbReference type="AlphaFoldDB" id="A0A6S7JFD4"/>
<evidence type="ECO:0000313" key="2">
    <source>
        <dbReference type="EMBL" id="CAB4015561.1"/>
    </source>
</evidence>
<comment type="caution">
    <text evidence="2">The sequence shown here is derived from an EMBL/GenBank/DDBJ whole genome shotgun (WGS) entry which is preliminary data.</text>
</comment>
<sequence length="181" mass="20153">MEKSKELSGAQKRKQKKILWEKRESENSKIRKITSLFDRVSTSATASNEANSKGQMDTGDNDIGLVVSETEIESQECTECSSGSIRQGNFKSVKLSETAESPDGDDHIGHTMSKSLDESELSTNIPVADLRKCSELEDFDPCATYPSDRGHFRDRLSDDLVEVLVKGFEVVFSEKELVQLL</sequence>
<gene>
    <name evidence="2" type="ORF">PACLA_8A025928</name>
</gene>
<accession>A0A6S7JFD4</accession>
<dbReference type="Proteomes" id="UP001152795">
    <property type="component" value="Unassembled WGS sequence"/>
</dbReference>
<reference evidence="2" key="1">
    <citation type="submission" date="2020-04" db="EMBL/GenBank/DDBJ databases">
        <authorList>
            <person name="Alioto T."/>
            <person name="Alioto T."/>
            <person name="Gomez Garrido J."/>
        </authorList>
    </citation>
    <scope>NUCLEOTIDE SEQUENCE</scope>
    <source>
        <strain evidence="2">A484AB</strain>
    </source>
</reference>
<feature type="region of interest" description="Disordered" evidence="1">
    <location>
        <begin position="1"/>
        <end position="26"/>
    </location>
</feature>
<name>A0A6S7JFD4_PARCT</name>